<keyword evidence="1" id="KW-1133">Transmembrane helix</keyword>
<organism evidence="2 3">
    <name type="scientific">Azotobacter bryophylli</name>
    <dbReference type="NCBI Taxonomy" id="1986537"/>
    <lineage>
        <taxon>Bacteria</taxon>
        <taxon>Pseudomonadati</taxon>
        <taxon>Pseudomonadota</taxon>
        <taxon>Gammaproteobacteria</taxon>
        <taxon>Pseudomonadales</taxon>
        <taxon>Pseudomonadaceae</taxon>
        <taxon>Azotobacter</taxon>
    </lineage>
</organism>
<dbReference type="NCBIfam" id="TIGR03758">
    <property type="entry name" value="conj_TIGR03758"/>
    <property type="match status" value="1"/>
</dbReference>
<evidence type="ECO:0000313" key="2">
    <source>
        <dbReference type="EMBL" id="MFC2973824.1"/>
    </source>
</evidence>
<dbReference type="EMBL" id="JBHRSJ010000034">
    <property type="protein sequence ID" value="MFC2973824.1"/>
    <property type="molecule type" value="Genomic_DNA"/>
</dbReference>
<comment type="caution">
    <text evidence="2">The sequence shown here is derived from an EMBL/GenBank/DDBJ whole genome shotgun (WGS) entry which is preliminary data.</text>
</comment>
<dbReference type="Proteomes" id="UP001595457">
    <property type="component" value="Unassembled WGS sequence"/>
</dbReference>
<keyword evidence="3" id="KW-1185">Reference proteome</keyword>
<dbReference type="Pfam" id="PF11660">
    <property type="entry name" value="DUF3262"/>
    <property type="match status" value="1"/>
</dbReference>
<sequence length="79" mass="8619">MPMSGAQVTAFQAASGFTPSAVSLLWLSLTFALVLLWGAWTLLSLYRGWAKRSLDGQAAAAYAVRWIVLCMTLSFLLLH</sequence>
<evidence type="ECO:0000256" key="1">
    <source>
        <dbReference type="SAM" id="Phobius"/>
    </source>
</evidence>
<feature type="transmembrane region" description="Helical" evidence="1">
    <location>
        <begin position="58"/>
        <end position="78"/>
    </location>
</feature>
<feature type="transmembrane region" description="Helical" evidence="1">
    <location>
        <begin position="26"/>
        <end position="46"/>
    </location>
</feature>
<dbReference type="InterPro" id="IPR021676">
    <property type="entry name" value="DUF3262"/>
</dbReference>
<reference evidence="3" key="1">
    <citation type="journal article" date="2019" name="Int. J. Syst. Evol. Microbiol.">
        <title>The Global Catalogue of Microorganisms (GCM) 10K type strain sequencing project: providing services to taxonomists for standard genome sequencing and annotation.</title>
        <authorList>
            <consortium name="The Broad Institute Genomics Platform"/>
            <consortium name="The Broad Institute Genome Sequencing Center for Infectious Disease"/>
            <person name="Wu L."/>
            <person name="Ma J."/>
        </authorList>
    </citation>
    <scope>NUCLEOTIDE SEQUENCE [LARGE SCALE GENOMIC DNA]</scope>
    <source>
        <strain evidence="3">KCTC 62195</strain>
    </source>
</reference>
<protein>
    <submittedName>
        <fullName evidence="2">TIGR03758 family integrating conjugative element protein</fullName>
    </submittedName>
</protein>
<name>A0ABV7AWQ4_9GAMM</name>
<dbReference type="RefSeq" id="WP_377815718.1">
    <property type="nucleotide sequence ID" value="NZ_JBHRSJ010000034.1"/>
</dbReference>
<keyword evidence="1" id="KW-0472">Membrane</keyword>
<proteinExistence type="predicted"/>
<keyword evidence="1" id="KW-0812">Transmembrane</keyword>
<accession>A0ABV7AWQ4</accession>
<evidence type="ECO:0000313" key="3">
    <source>
        <dbReference type="Proteomes" id="UP001595457"/>
    </source>
</evidence>
<gene>
    <name evidence="2" type="ORF">ACFOJE_16605</name>
</gene>